<feature type="transmembrane region" description="Helical" evidence="5">
    <location>
        <begin position="24"/>
        <end position="42"/>
    </location>
</feature>
<organism evidence="7 8">
    <name type="scientific">Candidatus Synechococcus spongiarum</name>
    <dbReference type="NCBI Taxonomy" id="431041"/>
    <lineage>
        <taxon>Bacteria</taxon>
        <taxon>Bacillati</taxon>
        <taxon>Cyanobacteriota</taxon>
        <taxon>Cyanophyceae</taxon>
        <taxon>Synechococcales</taxon>
        <taxon>Synechococcaceae</taxon>
        <taxon>Synechococcus</taxon>
    </lineage>
</organism>
<dbReference type="GO" id="GO:0016020">
    <property type="term" value="C:membrane"/>
    <property type="evidence" value="ECO:0007669"/>
    <property type="project" value="UniProtKB-SubCell"/>
</dbReference>
<feature type="transmembrane region" description="Helical" evidence="5">
    <location>
        <begin position="125"/>
        <end position="144"/>
    </location>
</feature>
<evidence type="ECO:0000256" key="5">
    <source>
        <dbReference type="SAM" id="Phobius"/>
    </source>
</evidence>
<evidence type="ECO:0000259" key="6">
    <source>
        <dbReference type="Pfam" id="PF04932"/>
    </source>
</evidence>
<dbReference type="AlphaFoldDB" id="A0A170T592"/>
<comment type="subcellular location">
    <subcellularLocation>
        <location evidence="1">Membrane</location>
        <topology evidence="1">Multi-pass membrane protein</topology>
    </subcellularLocation>
</comment>
<proteinExistence type="predicted"/>
<evidence type="ECO:0000256" key="2">
    <source>
        <dbReference type="ARBA" id="ARBA00022692"/>
    </source>
</evidence>
<dbReference type="PANTHER" id="PTHR37422">
    <property type="entry name" value="TEICHURONIC ACID BIOSYNTHESIS PROTEIN TUAE"/>
    <property type="match status" value="1"/>
</dbReference>
<accession>A0A170T592</accession>
<name>A0A170T592_9SYNE</name>
<feature type="transmembrane region" description="Helical" evidence="5">
    <location>
        <begin position="48"/>
        <end position="64"/>
    </location>
</feature>
<dbReference type="InterPro" id="IPR051533">
    <property type="entry name" value="WaaL-like"/>
</dbReference>
<feature type="transmembrane region" description="Helical" evidence="5">
    <location>
        <begin position="205"/>
        <end position="222"/>
    </location>
</feature>
<dbReference type="PANTHER" id="PTHR37422:SF22">
    <property type="entry name" value="SLR1515 PROTEIN"/>
    <property type="match status" value="1"/>
</dbReference>
<dbReference type="Pfam" id="PF04932">
    <property type="entry name" value="Wzy_C"/>
    <property type="match status" value="1"/>
</dbReference>
<feature type="transmembrane region" description="Helical" evidence="5">
    <location>
        <begin position="180"/>
        <end position="198"/>
    </location>
</feature>
<keyword evidence="3 5" id="KW-1133">Transmembrane helix</keyword>
<protein>
    <submittedName>
        <fullName evidence="7">Possible bicarbonate transporter, ICT family</fullName>
    </submittedName>
</protein>
<feature type="transmembrane region" description="Helical" evidence="5">
    <location>
        <begin position="76"/>
        <end position="94"/>
    </location>
</feature>
<dbReference type="NCBIfam" id="TIGR00947">
    <property type="entry name" value="2A73"/>
    <property type="match status" value="1"/>
</dbReference>
<feature type="transmembrane region" description="Helical" evidence="5">
    <location>
        <begin position="228"/>
        <end position="246"/>
    </location>
</feature>
<feature type="transmembrane region" description="Helical" evidence="5">
    <location>
        <begin position="100"/>
        <end position="118"/>
    </location>
</feature>
<feature type="transmembrane region" description="Helical" evidence="5">
    <location>
        <begin position="348"/>
        <end position="368"/>
    </location>
</feature>
<keyword evidence="8" id="KW-1185">Reference proteome</keyword>
<evidence type="ECO:0000256" key="1">
    <source>
        <dbReference type="ARBA" id="ARBA00004141"/>
    </source>
</evidence>
<dbReference type="RefSeq" id="WP_257242945.1">
    <property type="nucleotide sequence ID" value="NZ_FITM01000032.1"/>
</dbReference>
<evidence type="ECO:0000256" key="4">
    <source>
        <dbReference type="ARBA" id="ARBA00023136"/>
    </source>
</evidence>
<sequence>MISVLLGWQGLGRRWEPTRLTRRLPLLAGLLLLSLFTVLPFLSRPGMALLLLGSGLLWLSWSLLEPPGAMGGMGRWLLVFLAVAVVATGFSPVPREALRGLLKLVLYLGVWALAARLLAHRRRWWNPLLAGLLLGGLAEAVLALRQLHGGAMALATWSDEASILLNTERLYGSLGNPNLLGGYLVPIVPLAVGAALHWRRWPSRLFAAVTVALAGTALVLTYSRGAWLGLAAGLVCLILLWGWFALPRLQGQRQAVLFCGLLLAALLGAMAMARLLEPLQVRLLSALAGRGDSSVNFRINVWMAAWQMLRDYPWTGIGPGQDAFNRVYPLYQQPLFNALSAYSMPLELAVELGVAGLLAGIAVFCHALRQGLRQLKAAAATTEAGRWPQISVMAAVVGLGAHGLVDTIFLRPEVQLTWWLCIAFLATPHQPHRLQAKTHGARGAGGGAPAPG</sequence>
<keyword evidence="4 5" id="KW-0472">Membrane</keyword>
<feature type="domain" description="O-antigen ligase-related" evidence="6">
    <location>
        <begin position="210"/>
        <end position="359"/>
    </location>
</feature>
<dbReference type="InterPro" id="IPR006007">
    <property type="entry name" value="Inorganic_carbon_transpt"/>
</dbReference>
<evidence type="ECO:0000313" key="8">
    <source>
        <dbReference type="Proteomes" id="UP000182631"/>
    </source>
</evidence>
<dbReference type="EMBL" id="FITM01000032">
    <property type="protein sequence ID" value="CZB13057.1"/>
    <property type="molecule type" value="Genomic_DNA"/>
</dbReference>
<reference evidence="8" key="1">
    <citation type="submission" date="2016-02" db="EMBL/GenBank/DDBJ databases">
        <authorList>
            <person name="liu f."/>
        </authorList>
    </citation>
    <scope>NUCLEOTIDE SEQUENCE [LARGE SCALE GENOMIC DNA]</scope>
</reference>
<dbReference type="InterPro" id="IPR007016">
    <property type="entry name" value="O-antigen_ligase-rel_domated"/>
</dbReference>
<dbReference type="Proteomes" id="UP000182631">
    <property type="component" value="Unassembled WGS sequence"/>
</dbReference>
<gene>
    <name evidence="7" type="ORF">FLM9_304</name>
</gene>
<keyword evidence="2 5" id="KW-0812">Transmembrane</keyword>
<feature type="transmembrane region" description="Helical" evidence="5">
    <location>
        <begin position="255"/>
        <end position="276"/>
    </location>
</feature>
<evidence type="ECO:0000313" key="7">
    <source>
        <dbReference type="EMBL" id="CZB13057.1"/>
    </source>
</evidence>
<evidence type="ECO:0000256" key="3">
    <source>
        <dbReference type="ARBA" id="ARBA00022989"/>
    </source>
</evidence>